<reference evidence="6 7" key="1">
    <citation type="submission" date="2019-10" db="EMBL/GenBank/DDBJ databases">
        <title>Alkaliphilus serpentinus sp. nov. and Alkaliphilus pronyensis sp. nov., two novel anaerobic alkaliphilic species isolated from the serpentinized-hosted hydrothermal field of the Prony Bay (New Caledonia).</title>
        <authorList>
            <person name="Postec A."/>
        </authorList>
    </citation>
    <scope>NUCLEOTIDE SEQUENCE [LARGE SCALE GENOMIC DNA]</scope>
    <source>
        <strain evidence="6 7">LacV</strain>
    </source>
</reference>
<dbReference type="PANTHER" id="PTHR44591:SF3">
    <property type="entry name" value="RESPONSE REGULATORY DOMAIN-CONTAINING PROTEIN"/>
    <property type="match status" value="1"/>
</dbReference>
<dbReference type="Gene3D" id="3.40.50.2300">
    <property type="match status" value="1"/>
</dbReference>
<keyword evidence="7" id="KW-1185">Reference proteome</keyword>
<dbReference type="PROSITE" id="PS50110">
    <property type="entry name" value="RESPONSE_REGULATORY"/>
    <property type="match status" value="1"/>
</dbReference>
<protein>
    <recommendedName>
        <fullName evidence="1">Stage 0 sporulation protein A homolog</fullName>
    </recommendedName>
</protein>
<evidence type="ECO:0000313" key="7">
    <source>
        <dbReference type="Proteomes" id="UP000432715"/>
    </source>
</evidence>
<dbReference type="RefSeq" id="WP_151861895.1">
    <property type="nucleotide sequence ID" value="NZ_WBZC01000051.1"/>
</dbReference>
<proteinExistence type="predicted"/>
<dbReference type="Proteomes" id="UP000432715">
    <property type="component" value="Unassembled WGS sequence"/>
</dbReference>
<dbReference type="InterPro" id="IPR011006">
    <property type="entry name" value="CheY-like_superfamily"/>
</dbReference>
<dbReference type="AlphaFoldDB" id="A0A6I0F2L2"/>
<dbReference type="EMBL" id="WBZC01000051">
    <property type="protein sequence ID" value="KAB3532125.1"/>
    <property type="molecule type" value="Genomic_DNA"/>
</dbReference>
<comment type="caution">
    <text evidence="6">The sequence shown here is derived from an EMBL/GenBank/DDBJ whole genome shotgun (WGS) entry which is preliminary data.</text>
</comment>
<dbReference type="Pfam" id="PF00072">
    <property type="entry name" value="Response_reg"/>
    <property type="match status" value="1"/>
</dbReference>
<keyword evidence="2 4" id="KW-0597">Phosphoprotein</keyword>
<dbReference type="InterPro" id="IPR001789">
    <property type="entry name" value="Sig_transdc_resp-reg_receiver"/>
</dbReference>
<evidence type="ECO:0000256" key="4">
    <source>
        <dbReference type="PROSITE-ProRule" id="PRU00169"/>
    </source>
</evidence>
<organism evidence="6 7">
    <name type="scientific">Alkaliphilus pronyensis</name>
    <dbReference type="NCBI Taxonomy" id="1482732"/>
    <lineage>
        <taxon>Bacteria</taxon>
        <taxon>Bacillati</taxon>
        <taxon>Bacillota</taxon>
        <taxon>Clostridia</taxon>
        <taxon>Peptostreptococcales</taxon>
        <taxon>Natronincolaceae</taxon>
        <taxon>Alkaliphilus</taxon>
    </lineage>
</organism>
<dbReference type="SUPFAM" id="SSF52172">
    <property type="entry name" value="CheY-like"/>
    <property type="match status" value="1"/>
</dbReference>
<evidence type="ECO:0000313" key="6">
    <source>
        <dbReference type="EMBL" id="KAB3532125.1"/>
    </source>
</evidence>
<feature type="domain" description="Response regulatory" evidence="5">
    <location>
        <begin position="3"/>
        <end position="76"/>
    </location>
</feature>
<evidence type="ECO:0000256" key="3">
    <source>
        <dbReference type="ARBA" id="ARBA00024867"/>
    </source>
</evidence>
<evidence type="ECO:0000256" key="2">
    <source>
        <dbReference type="ARBA" id="ARBA00022553"/>
    </source>
</evidence>
<dbReference type="OrthoDB" id="9802383at2"/>
<dbReference type="InterPro" id="IPR050595">
    <property type="entry name" value="Bact_response_regulator"/>
</dbReference>
<dbReference type="PANTHER" id="PTHR44591">
    <property type="entry name" value="STRESS RESPONSE REGULATOR PROTEIN 1"/>
    <property type="match status" value="1"/>
</dbReference>
<evidence type="ECO:0000256" key="1">
    <source>
        <dbReference type="ARBA" id="ARBA00018672"/>
    </source>
</evidence>
<accession>A0A6I0F2L2</accession>
<sequence length="76" mass="8786">MSKIMVVDDEIEIAEMIEDFLRIENIEVVKADSAEKTLELLNEDIELLVLDINLDGMNGIELCKQIRKLILFLSFF</sequence>
<feature type="modified residue" description="4-aspartylphosphate" evidence="4">
    <location>
        <position position="51"/>
    </location>
</feature>
<comment type="function">
    <text evidence="3">May play the central regulatory role in sporulation. It may be an element of the effector pathway responsible for the activation of sporulation genes in response to nutritional stress. Spo0A may act in concert with spo0H (a sigma factor) to control the expression of some genes that are critical to the sporulation process.</text>
</comment>
<dbReference type="GO" id="GO:0000160">
    <property type="term" value="P:phosphorelay signal transduction system"/>
    <property type="evidence" value="ECO:0007669"/>
    <property type="project" value="InterPro"/>
</dbReference>
<gene>
    <name evidence="6" type="ORF">F8154_12170</name>
</gene>
<evidence type="ECO:0000259" key="5">
    <source>
        <dbReference type="PROSITE" id="PS50110"/>
    </source>
</evidence>
<name>A0A6I0F2L2_9FIRM</name>